<dbReference type="GeneID" id="31008461"/>
<dbReference type="OrthoDB" id="29853at2759"/>
<organism evidence="3 4">
    <name type="scientific">Talaromyces atroroseus</name>
    <dbReference type="NCBI Taxonomy" id="1441469"/>
    <lineage>
        <taxon>Eukaryota</taxon>
        <taxon>Fungi</taxon>
        <taxon>Dikarya</taxon>
        <taxon>Ascomycota</taxon>
        <taxon>Pezizomycotina</taxon>
        <taxon>Eurotiomycetes</taxon>
        <taxon>Eurotiomycetidae</taxon>
        <taxon>Eurotiales</taxon>
        <taxon>Trichocomaceae</taxon>
        <taxon>Talaromyces</taxon>
        <taxon>Talaromyces sect. Trachyspermi</taxon>
    </lineage>
</organism>
<dbReference type="PANTHER" id="PTHR12161:SF5">
    <property type="entry name" value="IST1 HOMOLOG"/>
    <property type="match status" value="1"/>
</dbReference>
<feature type="compositionally biased region" description="Basic and acidic residues" evidence="2">
    <location>
        <begin position="310"/>
        <end position="324"/>
    </location>
</feature>
<dbReference type="PANTHER" id="PTHR12161">
    <property type="entry name" value="IST1 FAMILY MEMBER"/>
    <property type="match status" value="1"/>
</dbReference>
<dbReference type="InterPro" id="IPR005061">
    <property type="entry name" value="Ist1"/>
</dbReference>
<name>A0A225AMF3_TALAT</name>
<comment type="similarity">
    <text evidence="1">Belongs to the IST1 family.</text>
</comment>
<dbReference type="EMBL" id="LFMY01000016">
    <property type="protein sequence ID" value="OKL56116.1"/>
    <property type="molecule type" value="Genomic_DNA"/>
</dbReference>
<evidence type="ECO:0000256" key="1">
    <source>
        <dbReference type="ARBA" id="ARBA00005536"/>
    </source>
</evidence>
<reference evidence="3 4" key="1">
    <citation type="submission" date="2015-06" db="EMBL/GenBank/DDBJ databases">
        <title>Talaromyces atroroseus IBT 11181 draft genome.</title>
        <authorList>
            <person name="Rasmussen K.B."/>
            <person name="Rasmussen S."/>
            <person name="Petersen B."/>
            <person name="Sicheritz-Ponten T."/>
            <person name="Mortensen U.H."/>
            <person name="Thrane U."/>
        </authorList>
    </citation>
    <scope>NUCLEOTIDE SEQUENCE [LARGE SCALE GENOMIC DNA]</scope>
    <source>
        <strain evidence="3 4">IBT 11181</strain>
    </source>
</reference>
<sequence>MPSSTQTTKLQSTLRLLIPRLRLLQKKDTASSVAQRRELAQLLENGREASARYRVENVIATDIGVEVMEIIELYCELLLARAAVLDQIAFSEKGVEGRNKAKEEFKQSLEKKSATPSTPEPQKQSGGRGMGWFFSGRTSSTVPDPPPHVAEGVQRQDPAAALDESDGFDEEANSYLNAGLDEAAVAIFYACPRFPREVKELTTLRILLMERWGKEFATLAQNNKTAIKIPERLVKKLRVKPPSVELVESYLREIAKAYNVAWPGGEIAEGSVPEPMTTTEEQAPSSSQSPPPGYDDTGDVAAPPHTPRKNLADIRRMSETDELSRATPPRDIGQHDATGKSPVSVAKPGPSSDNPEPRVKIPGDADADPKDLNRRPSGGLQRKDSKGIPDVDELSKRFAALKK</sequence>
<feature type="compositionally biased region" description="Basic and acidic residues" evidence="2">
    <location>
        <begin position="355"/>
        <end position="374"/>
    </location>
</feature>
<dbReference type="STRING" id="1441469.A0A225AMF3"/>
<accession>A0A225AMF3</accession>
<dbReference type="Gene3D" id="1.20.1260.60">
    <property type="entry name" value="Vacuolar protein sorting-associated protein Ist1"/>
    <property type="match status" value="1"/>
</dbReference>
<proteinExistence type="inferred from homology"/>
<feature type="compositionally biased region" description="Basic and acidic residues" evidence="2">
    <location>
        <begin position="101"/>
        <end position="113"/>
    </location>
</feature>
<dbReference type="AlphaFoldDB" id="A0A225AMF3"/>
<dbReference type="Proteomes" id="UP000214365">
    <property type="component" value="Unassembled WGS sequence"/>
</dbReference>
<feature type="compositionally biased region" description="Polar residues" evidence="2">
    <location>
        <begin position="114"/>
        <end position="125"/>
    </location>
</feature>
<evidence type="ECO:0000313" key="4">
    <source>
        <dbReference type="Proteomes" id="UP000214365"/>
    </source>
</evidence>
<dbReference type="RefSeq" id="XP_020116237.1">
    <property type="nucleotide sequence ID" value="XM_020263599.1"/>
</dbReference>
<evidence type="ECO:0008006" key="5">
    <source>
        <dbReference type="Google" id="ProtNLM"/>
    </source>
</evidence>
<comment type="caution">
    <text evidence="3">The sequence shown here is derived from an EMBL/GenBank/DDBJ whole genome shotgun (WGS) entry which is preliminary data.</text>
</comment>
<keyword evidence="4" id="KW-1185">Reference proteome</keyword>
<evidence type="ECO:0000313" key="3">
    <source>
        <dbReference type="EMBL" id="OKL56116.1"/>
    </source>
</evidence>
<feature type="region of interest" description="Disordered" evidence="2">
    <location>
        <begin position="265"/>
        <end position="403"/>
    </location>
</feature>
<gene>
    <name evidence="3" type="ORF">UA08_08705</name>
</gene>
<evidence type="ECO:0000256" key="2">
    <source>
        <dbReference type="SAM" id="MobiDB-lite"/>
    </source>
</evidence>
<protein>
    <recommendedName>
        <fullName evidence="5">DUF292 domain protein</fullName>
    </recommendedName>
</protein>
<feature type="region of interest" description="Disordered" evidence="2">
    <location>
        <begin position="101"/>
        <end position="152"/>
    </location>
</feature>
<dbReference type="InterPro" id="IPR042277">
    <property type="entry name" value="IST1-like"/>
</dbReference>
<feature type="compositionally biased region" description="Basic and acidic residues" evidence="2">
    <location>
        <begin position="381"/>
        <end position="396"/>
    </location>
</feature>
<dbReference type="Pfam" id="PF03398">
    <property type="entry name" value="Ist1"/>
    <property type="match status" value="2"/>
</dbReference>
<dbReference type="GO" id="GO:0015031">
    <property type="term" value="P:protein transport"/>
    <property type="evidence" value="ECO:0007669"/>
    <property type="project" value="InterPro"/>
</dbReference>